<dbReference type="Pfam" id="PF22486">
    <property type="entry name" value="MATH_2"/>
    <property type="match status" value="1"/>
</dbReference>
<dbReference type="Proteomes" id="UP000789901">
    <property type="component" value="Unassembled WGS sequence"/>
</dbReference>
<dbReference type="PANTHER" id="PTHR46236:SF35">
    <property type="entry name" value="MATH DOMAIN-CONTAINING PROTEIN"/>
    <property type="match status" value="1"/>
</dbReference>
<comment type="caution">
    <text evidence="3">The sequence shown here is derived from an EMBL/GenBank/DDBJ whole genome shotgun (WGS) entry which is preliminary data.</text>
</comment>
<dbReference type="Pfam" id="PF00443">
    <property type="entry name" value="UCH"/>
    <property type="match status" value="1"/>
</dbReference>
<gene>
    <name evidence="3" type="ORF">GMARGA_LOCUS9238</name>
</gene>
<evidence type="ECO:0000259" key="2">
    <source>
        <dbReference type="PROSITE" id="PS50144"/>
    </source>
</evidence>
<dbReference type="InterPro" id="IPR002083">
    <property type="entry name" value="MATH/TRAF_dom"/>
</dbReference>
<dbReference type="InterPro" id="IPR038765">
    <property type="entry name" value="Papain-like_cys_pep_sf"/>
</dbReference>
<evidence type="ECO:0000313" key="3">
    <source>
        <dbReference type="EMBL" id="CAG8648753.1"/>
    </source>
</evidence>
<evidence type="ECO:0000256" key="1">
    <source>
        <dbReference type="ARBA" id="ARBA00023054"/>
    </source>
</evidence>
<dbReference type="InterPro" id="IPR008974">
    <property type="entry name" value="TRAF-like"/>
</dbReference>
<dbReference type="PANTHER" id="PTHR46236">
    <property type="entry name" value="TRAF-LIKE SUPERFAMILY PROTEIN"/>
    <property type="match status" value="1"/>
</dbReference>
<dbReference type="Gene3D" id="3.90.70.10">
    <property type="entry name" value="Cysteine proteinases"/>
    <property type="match status" value="1"/>
</dbReference>
<evidence type="ECO:0000313" key="4">
    <source>
        <dbReference type="Proteomes" id="UP000789901"/>
    </source>
</evidence>
<feature type="domain" description="MATH" evidence="2">
    <location>
        <begin position="11"/>
        <end position="142"/>
    </location>
</feature>
<dbReference type="InterPro" id="IPR001394">
    <property type="entry name" value="Peptidase_C19_UCH"/>
</dbReference>
<dbReference type="SUPFAM" id="SSF49599">
    <property type="entry name" value="TRAF domain-like"/>
    <property type="match status" value="1"/>
</dbReference>
<sequence>MPDIGYDIEDEKYHTWQIANWRSLGYRITSPKFEAGSWKWRILLFPFRNNNTDFVLIYLEFADSAKVSPDWHLYVQLALILWNPEESTKYIGYYTRHCYTMNGLESDWGFTRFYKQHKLFESSSSRSRPLIENGRYNITVLFRILKEPTDSQLSLDNFINYFTTDPSTRNYLKFYDYNSKKETVYQISIEITEITEITDKSVESISLALQKLFYQMQTSDKLVETTEFFKSMGYYMYGSFIQHDAQKFNKELLNILEKKLKNTSLDGIISKLFVGKKKYYIKYVNIDYEFCHIEDYYDIKLNIKGCGTLNSSFDDYVQGRNLNEYLIGSYDLPISFTLLTFITGIKIKRDWLKFDNDCVILVAINEVLDKNYGDDTLLLIVQTSQNQSRSAYILVYISEHKIDEILSPVFSENVITQDNFKSHNGFGLINLYDHHYTRSEISQFKILHEDNYSIFKELVASNFKIQAKNLIFWDTTRLLDGTIRPNFPISNSSLDTSMEVIKQSLELQNNELRLYMENVEDSSNDKVISKFVKAIIVT</sequence>
<dbReference type="EMBL" id="CAJVQB010004907">
    <property type="protein sequence ID" value="CAG8648753.1"/>
    <property type="molecule type" value="Genomic_DNA"/>
</dbReference>
<keyword evidence="1" id="KW-0175">Coiled coil</keyword>
<dbReference type="PROSITE" id="PS50144">
    <property type="entry name" value="MATH"/>
    <property type="match status" value="1"/>
</dbReference>
<dbReference type="SUPFAM" id="SSF54001">
    <property type="entry name" value="Cysteine proteinases"/>
    <property type="match status" value="1"/>
</dbReference>
<keyword evidence="4" id="KW-1185">Reference proteome</keyword>
<protein>
    <submittedName>
        <fullName evidence="3">26668_t:CDS:1</fullName>
    </submittedName>
</protein>
<reference evidence="3 4" key="1">
    <citation type="submission" date="2021-06" db="EMBL/GenBank/DDBJ databases">
        <authorList>
            <person name="Kallberg Y."/>
            <person name="Tangrot J."/>
            <person name="Rosling A."/>
        </authorList>
    </citation>
    <scope>NUCLEOTIDE SEQUENCE [LARGE SCALE GENOMIC DNA]</scope>
    <source>
        <strain evidence="3 4">120-4 pot B 10/14</strain>
    </source>
</reference>
<dbReference type="InterPro" id="IPR050804">
    <property type="entry name" value="MCC"/>
</dbReference>
<organism evidence="3 4">
    <name type="scientific">Gigaspora margarita</name>
    <dbReference type="NCBI Taxonomy" id="4874"/>
    <lineage>
        <taxon>Eukaryota</taxon>
        <taxon>Fungi</taxon>
        <taxon>Fungi incertae sedis</taxon>
        <taxon>Mucoromycota</taxon>
        <taxon>Glomeromycotina</taxon>
        <taxon>Glomeromycetes</taxon>
        <taxon>Diversisporales</taxon>
        <taxon>Gigasporaceae</taxon>
        <taxon>Gigaspora</taxon>
    </lineage>
</organism>
<accession>A0ABN7URS2</accession>
<dbReference type="Gene3D" id="2.60.210.10">
    <property type="entry name" value="Apoptosis, Tumor Necrosis Factor Receptor Associated Protein 2, Chain A"/>
    <property type="match status" value="1"/>
</dbReference>
<proteinExistence type="predicted"/>
<name>A0ABN7URS2_GIGMA</name>